<sequence length="63" mass="7632">MTNELEKKEELKKAPKKLHWAFTAPEECINEMKDYARRYNMSLGEYIEAIHKRYLESIENKKL</sequence>
<protein>
    <submittedName>
        <fullName evidence="1">Uncharacterized protein</fullName>
    </submittedName>
</protein>
<accession>A0A0G4KB52</accession>
<evidence type="ECO:0000313" key="2">
    <source>
        <dbReference type="Proteomes" id="UP000043763"/>
    </source>
</evidence>
<keyword evidence="2" id="KW-1185">Reference proteome</keyword>
<proteinExistence type="predicted"/>
<dbReference type="OrthoDB" id="308954at2"/>
<organism evidence="1 2">
    <name type="scientific">Brachyspira suanatina</name>
    <dbReference type="NCBI Taxonomy" id="381802"/>
    <lineage>
        <taxon>Bacteria</taxon>
        <taxon>Pseudomonadati</taxon>
        <taxon>Spirochaetota</taxon>
        <taxon>Spirochaetia</taxon>
        <taxon>Brachyspirales</taxon>
        <taxon>Brachyspiraceae</taxon>
        <taxon>Brachyspira</taxon>
    </lineage>
</organism>
<evidence type="ECO:0000313" key="1">
    <source>
        <dbReference type="EMBL" id="CRF35343.1"/>
    </source>
</evidence>
<reference evidence="2" key="1">
    <citation type="submission" date="2015-04" db="EMBL/GenBank/DDBJ databases">
        <authorList>
            <person name="Mushtaq Mamoona"/>
        </authorList>
    </citation>
    <scope>NUCLEOTIDE SEQUENCE [LARGE SCALE GENOMIC DNA]</scope>
    <source>
        <strain evidence="2">AN4859/03</strain>
    </source>
</reference>
<dbReference type="EMBL" id="CVLB01000003">
    <property type="protein sequence ID" value="CRF35343.1"/>
    <property type="molecule type" value="Genomic_DNA"/>
</dbReference>
<name>A0A0G4KB52_9SPIR</name>
<dbReference type="AlphaFoldDB" id="A0A0G4KB52"/>
<dbReference type="RefSeq" id="WP_047104507.1">
    <property type="nucleotide sequence ID" value="NZ_CVLB01000003.1"/>
</dbReference>
<gene>
    <name evidence="1" type="ORF">BRSU_2591</name>
</gene>
<dbReference type="Proteomes" id="UP000043763">
    <property type="component" value="Unassembled WGS sequence"/>
</dbReference>